<evidence type="ECO:0000313" key="10">
    <source>
        <dbReference type="EMBL" id="SEB60507.1"/>
    </source>
</evidence>
<dbReference type="Proteomes" id="UP000182409">
    <property type="component" value="Unassembled WGS sequence"/>
</dbReference>
<keyword evidence="3" id="KW-0813">Transport</keyword>
<dbReference type="EMBL" id="FNSD01000001">
    <property type="protein sequence ID" value="SEB60507.1"/>
    <property type="molecule type" value="Genomic_DNA"/>
</dbReference>
<evidence type="ECO:0000256" key="9">
    <source>
        <dbReference type="SAM" id="SignalP"/>
    </source>
</evidence>
<dbReference type="GO" id="GO:0015562">
    <property type="term" value="F:efflux transmembrane transporter activity"/>
    <property type="evidence" value="ECO:0007669"/>
    <property type="project" value="InterPro"/>
</dbReference>
<accession>A0A1H4KPT2</accession>
<feature type="chain" id="PRO_5010303685" evidence="9">
    <location>
        <begin position="23"/>
        <end position="683"/>
    </location>
</feature>
<proteinExistence type="inferred from homology"/>
<sequence length="683" mass="72649">MSRDRFRVALCTLSFSCLFAQALVAQKGQPTPQTLGAPATDLPQEPAPLLTQPLYLRSTLVDYGKSRELLPNPFGPYKARQYVRARNDGGLSLANMQRDGKIYLSLSDAITLALENNYDIAIARINLDIADTDILRARAGSSLRGVSTGLVTNTLGGTTSTITGGGGPGGTSSASGGGGTGANGLVLSTNGSGPTPEAMDPILTGNMQYEAAVSPQSNLLFSGGASTVATNTGTFNFGYQQGFSTGTLLGVTYNNSRVTTNNAFTTFSPNITATTRITATQHLLQGFGRGINRRLIVQAENNRQITDSSFRQQVLYTVNQVENLYWALVSAYEDTQDKAAALEQSAQLAAETRRQVDIGTMAGIEIVNADSSAASDKQALVASQSNLQYQQLVMKQALVRNLRDRSLAKIPIVPTDRVSLEPVQEEEMPTDDLVGQVIKNNPQIEQAVLNMKNNQITIKAEKNALLPVVDLVAFYGGSALAGAQSVNALNFGTGAPYAPGTFPPVSYGTAFGNLFNNSAPDKGVGVNVTINLRNRTAQADQSRSQMEYQQSEMRLDQLYTQLETQATNAQYALTNDRAQVAAAQAAKEYAQQSLHSEQRKYELGTSTPANVQQQRRNLAIAANSLLSATAAYARDRAALLQLSGKTLDLYGFDVQASAAGVIPHPVTVPGVTAAPVAAPVPPR</sequence>
<comment type="similarity">
    <text evidence="2">Belongs to the outer membrane factor (OMF) (TC 1.B.17) family.</text>
</comment>
<feature type="compositionally biased region" description="Gly residues" evidence="8">
    <location>
        <begin position="163"/>
        <end position="182"/>
    </location>
</feature>
<dbReference type="SUPFAM" id="SSF56954">
    <property type="entry name" value="Outer membrane efflux proteins (OEP)"/>
    <property type="match status" value="1"/>
</dbReference>
<dbReference type="Gene3D" id="1.20.1600.10">
    <property type="entry name" value="Outer membrane efflux proteins (OEP)"/>
    <property type="match status" value="1"/>
</dbReference>
<evidence type="ECO:0000256" key="7">
    <source>
        <dbReference type="ARBA" id="ARBA00023237"/>
    </source>
</evidence>
<evidence type="ECO:0000313" key="11">
    <source>
        <dbReference type="Proteomes" id="UP000182409"/>
    </source>
</evidence>
<dbReference type="OrthoDB" id="102194at2"/>
<keyword evidence="9" id="KW-0732">Signal</keyword>
<comment type="subcellular location">
    <subcellularLocation>
        <location evidence="1">Cell outer membrane</location>
    </subcellularLocation>
</comment>
<evidence type="ECO:0000256" key="8">
    <source>
        <dbReference type="SAM" id="MobiDB-lite"/>
    </source>
</evidence>
<gene>
    <name evidence="10" type="ORF">SAMN05443244_1300</name>
</gene>
<evidence type="ECO:0000256" key="2">
    <source>
        <dbReference type="ARBA" id="ARBA00007613"/>
    </source>
</evidence>
<feature type="region of interest" description="Disordered" evidence="8">
    <location>
        <begin position="159"/>
        <end position="182"/>
    </location>
</feature>
<dbReference type="GO" id="GO:1990281">
    <property type="term" value="C:efflux pump complex"/>
    <property type="evidence" value="ECO:0007669"/>
    <property type="project" value="TreeGrafter"/>
</dbReference>
<dbReference type="Pfam" id="PF02321">
    <property type="entry name" value="OEP"/>
    <property type="match status" value="1"/>
</dbReference>
<keyword evidence="6" id="KW-0472">Membrane</keyword>
<dbReference type="PANTHER" id="PTHR30026">
    <property type="entry name" value="OUTER MEMBRANE PROTEIN TOLC"/>
    <property type="match status" value="1"/>
</dbReference>
<evidence type="ECO:0000256" key="5">
    <source>
        <dbReference type="ARBA" id="ARBA00022692"/>
    </source>
</evidence>
<evidence type="ECO:0000256" key="1">
    <source>
        <dbReference type="ARBA" id="ARBA00004442"/>
    </source>
</evidence>
<evidence type="ECO:0000256" key="4">
    <source>
        <dbReference type="ARBA" id="ARBA00022452"/>
    </source>
</evidence>
<dbReference type="GO" id="GO:0015288">
    <property type="term" value="F:porin activity"/>
    <property type="evidence" value="ECO:0007669"/>
    <property type="project" value="TreeGrafter"/>
</dbReference>
<dbReference type="GO" id="GO:0009279">
    <property type="term" value="C:cell outer membrane"/>
    <property type="evidence" value="ECO:0007669"/>
    <property type="project" value="UniProtKB-SubCell"/>
</dbReference>
<feature type="signal peptide" evidence="9">
    <location>
        <begin position="1"/>
        <end position="22"/>
    </location>
</feature>
<dbReference type="InterPro" id="IPR051906">
    <property type="entry name" value="TolC-like"/>
</dbReference>
<keyword evidence="4" id="KW-1134">Transmembrane beta strand</keyword>
<dbReference type="PANTHER" id="PTHR30026:SF23">
    <property type="entry name" value="TO APRF-PUTATIVE OUTER MEMBRANE EFFLUX PROTEIN OR SECRETED ALKALINE PHOSPHATASE-RELATED"/>
    <property type="match status" value="1"/>
</dbReference>
<dbReference type="InterPro" id="IPR003423">
    <property type="entry name" value="OMP_efflux"/>
</dbReference>
<evidence type="ECO:0000256" key="6">
    <source>
        <dbReference type="ARBA" id="ARBA00023136"/>
    </source>
</evidence>
<dbReference type="RefSeq" id="WP_074652861.1">
    <property type="nucleotide sequence ID" value="NZ_FNSD01000001.1"/>
</dbReference>
<name>A0A1H4KPT2_9BACT</name>
<organism evidence="10 11">
    <name type="scientific">Terriglobus roseus</name>
    <dbReference type="NCBI Taxonomy" id="392734"/>
    <lineage>
        <taxon>Bacteria</taxon>
        <taxon>Pseudomonadati</taxon>
        <taxon>Acidobacteriota</taxon>
        <taxon>Terriglobia</taxon>
        <taxon>Terriglobales</taxon>
        <taxon>Acidobacteriaceae</taxon>
        <taxon>Terriglobus</taxon>
    </lineage>
</organism>
<reference evidence="10 11" key="1">
    <citation type="submission" date="2016-10" db="EMBL/GenBank/DDBJ databases">
        <authorList>
            <person name="de Groot N.N."/>
        </authorList>
    </citation>
    <scope>NUCLEOTIDE SEQUENCE [LARGE SCALE GENOMIC DNA]</scope>
    <source>
        <strain evidence="10 11">AB35.6</strain>
    </source>
</reference>
<protein>
    <submittedName>
        <fullName evidence="10">Outer membrane protein TolC</fullName>
    </submittedName>
</protein>
<keyword evidence="7" id="KW-0998">Cell outer membrane</keyword>
<evidence type="ECO:0000256" key="3">
    <source>
        <dbReference type="ARBA" id="ARBA00022448"/>
    </source>
</evidence>
<keyword evidence="5" id="KW-0812">Transmembrane</keyword>
<dbReference type="AlphaFoldDB" id="A0A1H4KPT2"/>